<reference evidence="2" key="2">
    <citation type="submission" date="2012-12" db="EMBL/GenBank/DDBJ databases">
        <authorList>
            <consortium name="WormBase Consortium"/>
            <person name="Ghedin E."/>
            <person name="Paulini M."/>
        </authorList>
    </citation>
    <scope>NUCLEOTIDE SEQUENCE</scope>
    <source>
        <strain evidence="2">FR3</strain>
    </source>
</reference>
<organism evidence="2">
    <name type="scientific">Brugia malayi</name>
    <name type="common">Filarial nematode worm</name>
    <dbReference type="NCBI Taxonomy" id="6279"/>
    <lineage>
        <taxon>Eukaryota</taxon>
        <taxon>Metazoa</taxon>
        <taxon>Ecdysozoa</taxon>
        <taxon>Nematoda</taxon>
        <taxon>Chromadorea</taxon>
        <taxon>Rhabditida</taxon>
        <taxon>Spirurina</taxon>
        <taxon>Spiruromorpha</taxon>
        <taxon>Filarioidea</taxon>
        <taxon>Onchocercidae</taxon>
        <taxon>Brugia</taxon>
    </lineage>
</organism>
<evidence type="ECO:0000256" key="1">
    <source>
        <dbReference type="SAM" id="MobiDB-lite"/>
    </source>
</evidence>
<protein>
    <submittedName>
        <fullName evidence="2">Bm156</fullName>
    </submittedName>
</protein>
<sequence length="78" mass="9197">MCVYVYVCMYTHIHGCKHSENNGMSSRLGARCRYTYSASAVCVVVDKLPYIIFAISEKDKEREREREREGEEKKRKEK</sequence>
<gene>
    <name evidence="2" type="primary">Bm156</name>
    <name evidence="2" type="ORF">BM_Bm156</name>
</gene>
<dbReference type="AlphaFoldDB" id="A0A1I9FZV7"/>
<feature type="region of interest" description="Disordered" evidence="1">
    <location>
        <begin position="59"/>
        <end position="78"/>
    </location>
</feature>
<evidence type="ECO:0000313" key="2">
    <source>
        <dbReference type="EMBL" id="CDP91310.1"/>
    </source>
</evidence>
<dbReference type="EMBL" id="LN856262">
    <property type="protein sequence ID" value="CDP91310.1"/>
    <property type="molecule type" value="Genomic_DNA"/>
</dbReference>
<name>A0A1I9FZV7_BRUMA</name>
<reference evidence="2" key="1">
    <citation type="journal article" date="2007" name="Science">
        <title>Draft genome of the filarial nematode parasite Brugia malayi.</title>
        <authorList>
            <person name="Ghedin E."/>
            <person name="Wang S."/>
            <person name="Spiro D."/>
            <person name="Caler E."/>
            <person name="Zhao Q."/>
            <person name="Crabtree J."/>
            <person name="Allen J.E."/>
            <person name="Delcher A.L."/>
            <person name="Guiliano D.B."/>
            <person name="Miranda-Saavedra D."/>
            <person name="Angiuoli S.V."/>
            <person name="Creasy T."/>
            <person name="Amedeo P."/>
            <person name="Haas B."/>
            <person name="El-Sayed N.M."/>
            <person name="Wortman J.R."/>
            <person name="Feldblyum T."/>
            <person name="Tallon L."/>
            <person name="Schatz M."/>
            <person name="Shumway M."/>
            <person name="Koo H."/>
            <person name="Salzberg S.L."/>
            <person name="Schobel S."/>
            <person name="Pertea M."/>
            <person name="Pop M."/>
            <person name="White O."/>
            <person name="Barton G.J."/>
            <person name="Carlow C.K."/>
            <person name="Crawford M.J."/>
            <person name="Daub J."/>
            <person name="Dimmic M.W."/>
            <person name="Estes C.F."/>
            <person name="Foster J.M."/>
            <person name="Ganatra M."/>
            <person name="Gregory W.F."/>
            <person name="Johnson N.M."/>
            <person name="Jin J."/>
            <person name="Komuniecki R."/>
            <person name="Korf I."/>
            <person name="Kumar S."/>
            <person name="Laney S."/>
            <person name="Li B.W."/>
            <person name="Li W."/>
            <person name="Lindblom T.H."/>
            <person name="Lustigman S."/>
            <person name="Ma D."/>
            <person name="Maina C.V."/>
            <person name="Martin D.M."/>
            <person name="McCarter J.P."/>
            <person name="McReynolds L."/>
            <person name="Mitreva M."/>
            <person name="Nutman T.B."/>
            <person name="Parkinson J."/>
            <person name="Peregrin-Alvarez J.M."/>
            <person name="Poole C."/>
            <person name="Ren Q."/>
            <person name="Saunders L."/>
            <person name="Sluder A.E."/>
            <person name="Smith K."/>
            <person name="Stanke M."/>
            <person name="Unnasch T.R."/>
            <person name="Ware J."/>
            <person name="Wei A.D."/>
            <person name="Weil G."/>
            <person name="Williams D.J."/>
            <person name="Zhang Y."/>
            <person name="Williams S.A."/>
            <person name="Fraser-Liggett C."/>
            <person name="Slatko B."/>
            <person name="Blaxter M.L."/>
            <person name="Scott A.L."/>
        </authorList>
    </citation>
    <scope>NUCLEOTIDE SEQUENCE</scope>
    <source>
        <strain evidence="2">FR3</strain>
    </source>
</reference>
<accession>A0A1I9FZV7</accession>
<proteinExistence type="predicted"/>